<feature type="compositionally biased region" description="Low complexity" evidence="1">
    <location>
        <begin position="62"/>
        <end position="76"/>
    </location>
</feature>
<comment type="caution">
    <text evidence="2">The sequence shown here is derived from an EMBL/GenBank/DDBJ whole genome shotgun (WGS) entry which is preliminary data.</text>
</comment>
<proteinExistence type="predicted"/>
<evidence type="ECO:0000313" key="2">
    <source>
        <dbReference type="EMBL" id="KAK3855073.1"/>
    </source>
</evidence>
<name>A0AAE1EKD4_PETCI</name>
<evidence type="ECO:0000256" key="1">
    <source>
        <dbReference type="SAM" id="MobiDB-lite"/>
    </source>
</evidence>
<feature type="compositionally biased region" description="Polar residues" evidence="1">
    <location>
        <begin position="370"/>
        <end position="382"/>
    </location>
</feature>
<keyword evidence="3" id="KW-1185">Reference proteome</keyword>
<feature type="compositionally biased region" description="Basic and acidic residues" evidence="1">
    <location>
        <begin position="386"/>
        <end position="395"/>
    </location>
</feature>
<dbReference type="EMBL" id="JAWQEG010006364">
    <property type="protein sequence ID" value="KAK3855073.1"/>
    <property type="molecule type" value="Genomic_DNA"/>
</dbReference>
<gene>
    <name evidence="2" type="ORF">Pcinc_038501</name>
</gene>
<feature type="region of interest" description="Disordered" evidence="1">
    <location>
        <begin position="113"/>
        <end position="416"/>
    </location>
</feature>
<feature type="compositionally biased region" description="Basic and acidic residues" evidence="1">
    <location>
        <begin position="334"/>
        <end position="349"/>
    </location>
</feature>
<feature type="compositionally biased region" description="Polar residues" evidence="1">
    <location>
        <begin position="1"/>
        <end position="10"/>
    </location>
</feature>
<feature type="region of interest" description="Disordered" evidence="1">
    <location>
        <begin position="1"/>
        <end position="85"/>
    </location>
</feature>
<reference evidence="2" key="1">
    <citation type="submission" date="2023-10" db="EMBL/GenBank/DDBJ databases">
        <title>Genome assemblies of two species of porcelain crab, Petrolisthes cinctipes and Petrolisthes manimaculis (Anomura: Porcellanidae).</title>
        <authorList>
            <person name="Angst P."/>
        </authorList>
    </citation>
    <scope>NUCLEOTIDE SEQUENCE</scope>
    <source>
        <strain evidence="2">PB745_01</strain>
        <tissue evidence="2">Gill</tissue>
    </source>
</reference>
<organism evidence="2 3">
    <name type="scientific">Petrolisthes cinctipes</name>
    <name type="common">Flat porcelain crab</name>
    <dbReference type="NCBI Taxonomy" id="88211"/>
    <lineage>
        <taxon>Eukaryota</taxon>
        <taxon>Metazoa</taxon>
        <taxon>Ecdysozoa</taxon>
        <taxon>Arthropoda</taxon>
        <taxon>Crustacea</taxon>
        <taxon>Multicrustacea</taxon>
        <taxon>Malacostraca</taxon>
        <taxon>Eumalacostraca</taxon>
        <taxon>Eucarida</taxon>
        <taxon>Decapoda</taxon>
        <taxon>Pleocyemata</taxon>
        <taxon>Anomura</taxon>
        <taxon>Galatheoidea</taxon>
        <taxon>Porcellanidae</taxon>
        <taxon>Petrolisthes</taxon>
    </lineage>
</organism>
<feature type="compositionally biased region" description="Basic and acidic residues" evidence="1">
    <location>
        <begin position="360"/>
        <end position="369"/>
    </location>
</feature>
<sequence length="416" mass="46257">MVKKVNQTSGPTTTTTTPPLPRATQKMEEKVRTVTKTENLKRELEKEAGKVGGQVTQPVVLQPPTTATNTPQTNMTIEEKTRTVTHTENLRREQAKGGVIKVVKKGTIQPTEEKEGTVFVTPKRGLEKRQGPEVTKSLPIPSQKSIKKMKKSKQPTEKLIVTPPSRPSKKKTEVKTRTITQTENLRRKKADGGVSGSTSKLPSSRPSKKEEKTRTIIQTENTRRKKAKGGVAGQIQNITPRPSKRKEENTRTIIQTENTKRKKAKGGRVTEETRSRPTSRPSKKKEDKLKTFLTTDKMKAKSPKMQPIPSTKKLKQKQEVIKPATKVPSAQLAKELKENTEEKDAHEGLEPAMKASSSELTKELMKNTEENGTQDGTSTSVPLSEVTKENEKDQDVPITHDVPEESLDSHLSTTFG</sequence>
<feature type="compositionally biased region" description="Basic and acidic residues" evidence="1">
    <location>
        <begin position="38"/>
        <end position="49"/>
    </location>
</feature>
<accession>A0AAE1EKD4</accession>
<feature type="compositionally biased region" description="Polar residues" evidence="1">
    <location>
        <begin position="196"/>
        <end position="205"/>
    </location>
</feature>
<protein>
    <submittedName>
        <fullName evidence="2">Uncharacterized protein</fullName>
    </submittedName>
</protein>
<evidence type="ECO:0000313" key="3">
    <source>
        <dbReference type="Proteomes" id="UP001286313"/>
    </source>
</evidence>
<dbReference type="Proteomes" id="UP001286313">
    <property type="component" value="Unassembled WGS sequence"/>
</dbReference>
<dbReference type="AlphaFoldDB" id="A0AAE1EKD4"/>